<feature type="compositionally biased region" description="Polar residues" evidence="1">
    <location>
        <begin position="95"/>
        <end position="104"/>
    </location>
</feature>
<feature type="region of interest" description="Disordered" evidence="1">
    <location>
        <begin position="1"/>
        <end position="31"/>
    </location>
</feature>
<evidence type="ECO:0000313" key="3">
    <source>
        <dbReference type="Proteomes" id="UP001177744"/>
    </source>
</evidence>
<name>A0AA40I708_CNENI</name>
<evidence type="ECO:0000313" key="2">
    <source>
        <dbReference type="EMBL" id="KAK1343700.1"/>
    </source>
</evidence>
<organism evidence="2 3">
    <name type="scientific">Cnephaeus nilssonii</name>
    <name type="common">Northern bat</name>
    <name type="synonym">Eptesicus nilssonii</name>
    <dbReference type="NCBI Taxonomy" id="3371016"/>
    <lineage>
        <taxon>Eukaryota</taxon>
        <taxon>Metazoa</taxon>
        <taxon>Chordata</taxon>
        <taxon>Craniata</taxon>
        <taxon>Vertebrata</taxon>
        <taxon>Euteleostomi</taxon>
        <taxon>Mammalia</taxon>
        <taxon>Eutheria</taxon>
        <taxon>Laurasiatheria</taxon>
        <taxon>Chiroptera</taxon>
        <taxon>Yangochiroptera</taxon>
        <taxon>Vespertilionidae</taxon>
        <taxon>Cnephaeus</taxon>
    </lineage>
</organism>
<reference evidence="2" key="1">
    <citation type="submission" date="2023-06" db="EMBL/GenBank/DDBJ databases">
        <title>Reference genome for the Northern bat (Eptesicus nilssonii), a most northern bat species.</title>
        <authorList>
            <person name="Laine V.N."/>
            <person name="Pulliainen A.T."/>
            <person name="Lilley T.M."/>
        </authorList>
    </citation>
    <scope>NUCLEOTIDE SEQUENCE</scope>
    <source>
        <strain evidence="2">BLF_Eptnil</strain>
        <tissue evidence="2">Kidney</tissue>
    </source>
</reference>
<gene>
    <name evidence="2" type="ORF">QTO34_014253</name>
</gene>
<keyword evidence="3" id="KW-1185">Reference proteome</keyword>
<comment type="caution">
    <text evidence="2">The sequence shown here is derived from an EMBL/GenBank/DDBJ whole genome shotgun (WGS) entry which is preliminary data.</text>
</comment>
<dbReference type="AlphaFoldDB" id="A0AA40I708"/>
<proteinExistence type="predicted"/>
<protein>
    <submittedName>
        <fullName evidence="2">Uncharacterized protein</fullName>
    </submittedName>
</protein>
<feature type="region of interest" description="Disordered" evidence="1">
    <location>
        <begin position="80"/>
        <end position="123"/>
    </location>
</feature>
<dbReference type="Proteomes" id="UP001177744">
    <property type="component" value="Unassembled WGS sequence"/>
</dbReference>
<accession>A0AA40I708</accession>
<sequence length="123" mass="13436">MGSPAPPSRTPRLPSSQWQPSLGLGDSGRAERTGRRHLVAMGAAILSWSSDRETDNRDVVTDRDLAQLPAQIGTQITETRSNAANSGARELRVSPQWTQTSSCVPSLKRSKYYPNDSNAKEEN</sequence>
<evidence type="ECO:0000256" key="1">
    <source>
        <dbReference type="SAM" id="MobiDB-lite"/>
    </source>
</evidence>
<dbReference type="EMBL" id="JAULJE010000004">
    <property type="protein sequence ID" value="KAK1343700.1"/>
    <property type="molecule type" value="Genomic_DNA"/>
</dbReference>